<dbReference type="Proteomes" id="UP000027604">
    <property type="component" value="Chromosome I"/>
</dbReference>
<dbReference type="InterPro" id="IPR051407">
    <property type="entry name" value="Bact_OM_lipoprot/Surf_antigen"/>
</dbReference>
<name>W0VBV9_9BURK</name>
<gene>
    <name evidence="5" type="ORF">GJA_4172</name>
</gene>
<dbReference type="InterPro" id="IPR008816">
    <property type="entry name" value="Gly_zipper_2TM_dom"/>
</dbReference>
<reference evidence="5 6" key="1">
    <citation type="journal article" date="2015" name="Genome Announc.">
        <title>Genome Sequence of Mushroom Soft-Rot Pathogen Janthinobacterium agaricidamnosum.</title>
        <authorList>
            <person name="Graupner K."/>
            <person name="Lackner G."/>
            <person name="Hertweck C."/>
        </authorList>
    </citation>
    <scope>NUCLEOTIDE SEQUENCE [LARGE SCALE GENOMIC DNA]</scope>
    <source>
        <strain evidence="6">NBRC 102515 / DSM 9628</strain>
    </source>
</reference>
<evidence type="ECO:0000256" key="1">
    <source>
        <dbReference type="ARBA" id="ARBA00004370"/>
    </source>
</evidence>
<dbReference type="HOGENOM" id="CLU_090265_1_0_4"/>
<dbReference type="Pfam" id="PF05433">
    <property type="entry name" value="Rick_17kDa_Anti"/>
    <property type="match status" value="1"/>
</dbReference>
<dbReference type="PANTHER" id="PTHR35603">
    <property type="match status" value="1"/>
</dbReference>
<evidence type="ECO:0000313" key="5">
    <source>
        <dbReference type="EMBL" id="CDG84782.1"/>
    </source>
</evidence>
<proteinExistence type="predicted"/>
<dbReference type="eggNOG" id="COG3133">
    <property type="taxonomic scope" value="Bacteria"/>
</dbReference>
<keyword evidence="2" id="KW-0472">Membrane</keyword>
<dbReference type="PATRIC" id="fig|1349767.4.peg.747"/>
<protein>
    <submittedName>
        <fullName evidence="5">Rickettsia 17 kDa surface antigen family protein</fullName>
    </submittedName>
</protein>
<organism evidence="5 6">
    <name type="scientific">Janthinobacterium agaricidamnosum NBRC 102515 = DSM 9628</name>
    <dbReference type="NCBI Taxonomy" id="1349767"/>
    <lineage>
        <taxon>Bacteria</taxon>
        <taxon>Pseudomonadati</taxon>
        <taxon>Pseudomonadota</taxon>
        <taxon>Betaproteobacteria</taxon>
        <taxon>Burkholderiales</taxon>
        <taxon>Oxalobacteraceae</taxon>
        <taxon>Janthinobacterium</taxon>
    </lineage>
</organism>
<evidence type="ECO:0000259" key="4">
    <source>
        <dbReference type="Pfam" id="PF05433"/>
    </source>
</evidence>
<dbReference type="PANTHER" id="PTHR35603:SF2">
    <property type="entry name" value="OUTER MEMBRANE LIPOPROTEIN"/>
    <property type="match status" value="1"/>
</dbReference>
<evidence type="ECO:0000313" key="6">
    <source>
        <dbReference type="Proteomes" id="UP000027604"/>
    </source>
</evidence>
<keyword evidence="3" id="KW-0732">Signal</keyword>
<dbReference type="KEGG" id="jag:GJA_4172"/>
<feature type="domain" description="Glycine zipper 2TM" evidence="4">
    <location>
        <begin position="95"/>
        <end position="136"/>
    </location>
</feature>
<feature type="signal peptide" evidence="3">
    <location>
        <begin position="1"/>
        <end position="18"/>
    </location>
</feature>
<dbReference type="GO" id="GO:0019867">
    <property type="term" value="C:outer membrane"/>
    <property type="evidence" value="ECO:0007669"/>
    <property type="project" value="InterPro"/>
</dbReference>
<evidence type="ECO:0000256" key="3">
    <source>
        <dbReference type="SAM" id="SignalP"/>
    </source>
</evidence>
<dbReference type="EMBL" id="HG322949">
    <property type="protein sequence ID" value="CDG84782.1"/>
    <property type="molecule type" value="Genomic_DNA"/>
</dbReference>
<evidence type="ECO:0000256" key="2">
    <source>
        <dbReference type="ARBA" id="ARBA00023136"/>
    </source>
</evidence>
<dbReference type="AlphaFoldDB" id="W0VBV9"/>
<accession>W0VBV9</accession>
<feature type="chain" id="PRO_5004797759" evidence="3">
    <location>
        <begin position="19"/>
        <end position="183"/>
    </location>
</feature>
<keyword evidence="6" id="KW-1185">Reference proteome</keyword>
<sequence>MTLALTLASLFTAPCAQASMSPAQRYDADKKICARENSSTARMQCLRDASAEYDRNLLINKNRPYASSPIKNICAVCAKVVSVRVVERQGKGSGLGVIGGGVAGALLGNQVGGGHGRQLATVAGAAGGAYAGNQVEKNMRATKVWIVSAQYENGSKRQFEFASDPHFSNGQLVRNHGNSIVRR</sequence>
<comment type="subcellular location">
    <subcellularLocation>
        <location evidence="1">Membrane</location>
    </subcellularLocation>
</comment>
<dbReference type="STRING" id="1349767.GJA_4172"/>